<dbReference type="InterPro" id="IPR020550">
    <property type="entry name" value="Inositol_monophosphatase_CS"/>
</dbReference>
<dbReference type="InterPro" id="IPR000760">
    <property type="entry name" value="Inositol_monophosphatase-like"/>
</dbReference>
<comment type="caution">
    <text evidence="6">The sequence shown here is derived from an EMBL/GenBank/DDBJ whole genome shotgun (WGS) entry which is preliminary data.</text>
</comment>
<dbReference type="Gene3D" id="3.40.190.80">
    <property type="match status" value="1"/>
</dbReference>
<dbReference type="PROSITE" id="PS00629">
    <property type="entry name" value="IMP_1"/>
    <property type="match status" value="1"/>
</dbReference>
<evidence type="ECO:0000256" key="2">
    <source>
        <dbReference type="ARBA" id="ARBA00022723"/>
    </source>
</evidence>
<comment type="cofactor">
    <cofactor evidence="5">
        <name>Mg(2+)</name>
        <dbReference type="ChEBI" id="CHEBI:18420"/>
    </cofactor>
</comment>
<accession>A0A2A4Z939</accession>
<keyword evidence="2 5" id="KW-0479">Metal-binding</keyword>
<dbReference type="PRINTS" id="PR00377">
    <property type="entry name" value="IMPHPHTASES"/>
</dbReference>
<organism evidence="6">
    <name type="scientific">OCS116 cluster bacterium</name>
    <dbReference type="NCBI Taxonomy" id="2030921"/>
    <lineage>
        <taxon>Bacteria</taxon>
        <taxon>Pseudomonadati</taxon>
        <taxon>Pseudomonadota</taxon>
        <taxon>Alphaproteobacteria</taxon>
        <taxon>OCS116 cluster</taxon>
    </lineage>
</organism>
<sequence length="282" mass="31854">MIEKTDILSRKQLANLHDIVCEAGQIGLSYFGKNIKNWQKPDDTPITEADLAVNDFLDERLKALMPEFGWLSEETIDNLERQNCEHIWVVDPIDGTKAFIKGMAEWVVSVAIVKDNRPILGLIYDPIAQILYYAQQGHGAFIINEQKQQVKIQPSIKDNVHEASILAYKFHFDKMTSRSNYIWPDMQYQIVNSMAMRVALVACGEFDAMVSFTNKGEWDMAAADIIIHEAGGLITDGFGQMLSYNKIKPSLPHMVAAGANLHPNIIKHTSNFNFPIDNIFNP</sequence>
<feature type="binding site" evidence="5">
    <location>
        <position position="73"/>
    </location>
    <ligand>
        <name>Mg(2+)</name>
        <dbReference type="ChEBI" id="CHEBI:18420"/>
        <label>1</label>
        <note>catalytic</note>
    </ligand>
</feature>
<evidence type="ECO:0000256" key="5">
    <source>
        <dbReference type="PIRSR" id="PIRSR600760-2"/>
    </source>
</evidence>
<dbReference type="Gene3D" id="3.30.540.10">
    <property type="entry name" value="Fructose-1,6-Bisphosphatase, subunit A, domain 1"/>
    <property type="match status" value="1"/>
</dbReference>
<dbReference type="GO" id="GO:0046854">
    <property type="term" value="P:phosphatidylinositol phosphate biosynthetic process"/>
    <property type="evidence" value="ECO:0007669"/>
    <property type="project" value="InterPro"/>
</dbReference>
<evidence type="ECO:0000313" key="6">
    <source>
        <dbReference type="EMBL" id="PCJ03527.1"/>
    </source>
</evidence>
<dbReference type="GO" id="GO:0008934">
    <property type="term" value="F:inositol monophosphate 1-phosphatase activity"/>
    <property type="evidence" value="ECO:0007669"/>
    <property type="project" value="TreeGrafter"/>
</dbReference>
<feature type="binding site" evidence="5">
    <location>
        <position position="219"/>
    </location>
    <ligand>
        <name>Mg(2+)</name>
        <dbReference type="ChEBI" id="CHEBI:18420"/>
        <label>1</label>
        <note>catalytic</note>
    </ligand>
</feature>
<dbReference type="PROSITE" id="PS00630">
    <property type="entry name" value="IMP_2"/>
    <property type="match status" value="1"/>
</dbReference>
<proteinExistence type="inferred from homology"/>
<keyword evidence="3" id="KW-0378">Hydrolase</keyword>
<reference evidence="6" key="2">
    <citation type="journal article" date="2018" name="ISME J.">
        <title>A dynamic microbial community with high functional redundancy inhabits the cold, oxic subseafloor aquifer.</title>
        <authorList>
            <person name="Tully B.J."/>
            <person name="Wheat C.G."/>
            <person name="Glazer B.T."/>
            <person name="Huber J.A."/>
        </authorList>
    </citation>
    <scope>NUCLEOTIDE SEQUENCE</scope>
    <source>
        <strain evidence="6">NORP83</strain>
    </source>
</reference>
<dbReference type="InterPro" id="IPR020583">
    <property type="entry name" value="Inositol_monoP_metal-BS"/>
</dbReference>
<dbReference type="CDD" id="cd01638">
    <property type="entry name" value="CysQ"/>
    <property type="match status" value="1"/>
</dbReference>
<dbReference type="PANTHER" id="PTHR20854">
    <property type="entry name" value="INOSITOL MONOPHOSPHATASE"/>
    <property type="match status" value="1"/>
</dbReference>
<comment type="similarity">
    <text evidence="1">Belongs to the inositol monophosphatase superfamily.</text>
</comment>
<dbReference type="GO" id="GO:0007165">
    <property type="term" value="P:signal transduction"/>
    <property type="evidence" value="ECO:0007669"/>
    <property type="project" value="TreeGrafter"/>
</dbReference>
<feature type="binding site" evidence="5">
    <location>
        <position position="93"/>
    </location>
    <ligand>
        <name>Mg(2+)</name>
        <dbReference type="ChEBI" id="CHEBI:18420"/>
        <label>2</label>
    </ligand>
</feature>
<evidence type="ECO:0000256" key="4">
    <source>
        <dbReference type="ARBA" id="ARBA00022842"/>
    </source>
</evidence>
<evidence type="ECO:0000256" key="3">
    <source>
        <dbReference type="ARBA" id="ARBA00022801"/>
    </source>
</evidence>
<dbReference type="AlphaFoldDB" id="A0A2A4Z939"/>
<feature type="binding site" evidence="5">
    <location>
        <position position="91"/>
    </location>
    <ligand>
        <name>Mg(2+)</name>
        <dbReference type="ChEBI" id="CHEBI:18420"/>
        <label>1</label>
        <note>catalytic</note>
    </ligand>
</feature>
<name>A0A2A4Z939_9PROT</name>
<dbReference type="GO" id="GO:0046872">
    <property type="term" value="F:metal ion binding"/>
    <property type="evidence" value="ECO:0007669"/>
    <property type="project" value="UniProtKB-KW"/>
</dbReference>
<dbReference type="PANTHER" id="PTHR20854:SF4">
    <property type="entry name" value="INOSITOL-1-MONOPHOSPHATASE-RELATED"/>
    <property type="match status" value="1"/>
</dbReference>
<evidence type="ECO:0000256" key="1">
    <source>
        <dbReference type="ARBA" id="ARBA00009759"/>
    </source>
</evidence>
<gene>
    <name evidence="6" type="ORF">COB13_02595</name>
</gene>
<reference key="1">
    <citation type="submission" date="2017-08" db="EMBL/GenBank/DDBJ databases">
        <title>A dynamic microbial community with high functional redundancy inhabits the cold, oxic subseafloor aquifer.</title>
        <authorList>
            <person name="Tully B.J."/>
            <person name="Wheat C.G."/>
            <person name="Glazer B.T."/>
            <person name="Huber J.A."/>
        </authorList>
    </citation>
    <scope>NUCLEOTIDE SEQUENCE [LARGE SCALE GENOMIC DNA]</scope>
</reference>
<dbReference type="Pfam" id="PF00459">
    <property type="entry name" value="Inositol_P"/>
    <property type="match status" value="1"/>
</dbReference>
<keyword evidence="4 5" id="KW-0460">Magnesium</keyword>
<protein>
    <submittedName>
        <fullName evidence="6">3'(2'),5'-bisphosphate nucleotidase CysQ</fullName>
    </submittedName>
</protein>
<dbReference type="SUPFAM" id="SSF56655">
    <property type="entry name" value="Carbohydrate phosphatase"/>
    <property type="match status" value="1"/>
</dbReference>
<dbReference type="GO" id="GO:0006020">
    <property type="term" value="P:inositol metabolic process"/>
    <property type="evidence" value="ECO:0007669"/>
    <property type="project" value="TreeGrafter"/>
</dbReference>
<feature type="binding site" evidence="5">
    <location>
        <position position="94"/>
    </location>
    <ligand>
        <name>Mg(2+)</name>
        <dbReference type="ChEBI" id="CHEBI:18420"/>
        <label>1</label>
        <note>catalytic</note>
    </ligand>
</feature>
<dbReference type="EMBL" id="NVUS01000002">
    <property type="protein sequence ID" value="PCJ03527.1"/>
    <property type="molecule type" value="Genomic_DNA"/>
</dbReference>